<dbReference type="Pfam" id="PF14028">
    <property type="entry name" value="Lant_dehydr_C"/>
    <property type="match status" value="1"/>
</dbReference>
<reference evidence="2 3" key="1">
    <citation type="submission" date="2023-07" db="EMBL/GenBank/DDBJ databases">
        <title>Paenibacillus sp. JX-17 nov. isolated from soil.</title>
        <authorList>
            <person name="Wan Y."/>
            <person name="Liu B."/>
        </authorList>
    </citation>
    <scope>NUCLEOTIDE SEQUENCE [LARGE SCALE GENOMIC DNA]</scope>
    <source>
        <strain evidence="2 3">JX-17</strain>
    </source>
</reference>
<gene>
    <name evidence="2" type="ORF">Q5741_16035</name>
</gene>
<comment type="caution">
    <text evidence="2">The sequence shown here is derived from an EMBL/GenBank/DDBJ whole genome shotgun (WGS) entry which is preliminary data.</text>
</comment>
<evidence type="ECO:0000313" key="2">
    <source>
        <dbReference type="EMBL" id="MDO7907923.1"/>
    </source>
</evidence>
<protein>
    <submittedName>
        <fullName evidence="2">Thiopeptide-type bacteriocin biosynthesis protein</fullName>
    </submittedName>
</protein>
<sequence>MLPLDWVHYHVYPGSLVKLDNGVESVIAPVVKLLQDQYAVKQWFFIRYFDRSGAHLKLRFQVKQRELKEFLSSAESGISSHLAMIESEKPLNHQRLIPYRYDARENIPKYTRNIYEPELTKYINDKYLSLSENLFCSSSELVCMLMKKINSKDINRYEWSLILTERILMGLALEREEITSFHQTNLDYWSGSPSMSSRLREAAYHKRDVIDSMMNPQQVERTDSIQGEDAYVTQTVSILKEAEKEYGRSALRHLLFHYSHMMNNRLGIWPIEEAYLSALMLQHKL</sequence>
<dbReference type="NCBIfam" id="TIGR03891">
    <property type="entry name" value="thiopep_ocin"/>
    <property type="match status" value="1"/>
</dbReference>
<dbReference type="InterPro" id="IPR023809">
    <property type="entry name" value="Thiopep_bacteriocin_synth_dom"/>
</dbReference>
<evidence type="ECO:0000259" key="1">
    <source>
        <dbReference type="Pfam" id="PF14028"/>
    </source>
</evidence>
<dbReference type="RefSeq" id="WP_305025137.1">
    <property type="nucleotide sequence ID" value="NZ_JAUQTB010000010.1"/>
</dbReference>
<dbReference type="Proteomes" id="UP001240171">
    <property type="component" value="Unassembled WGS sequence"/>
</dbReference>
<keyword evidence="3" id="KW-1185">Reference proteome</keyword>
<evidence type="ECO:0000313" key="3">
    <source>
        <dbReference type="Proteomes" id="UP001240171"/>
    </source>
</evidence>
<name>A0ABT9CF74_9BACL</name>
<organism evidence="2 3">
    <name type="scientific">Paenibacillus lacisoli</name>
    <dbReference type="NCBI Taxonomy" id="3064525"/>
    <lineage>
        <taxon>Bacteria</taxon>
        <taxon>Bacillati</taxon>
        <taxon>Bacillota</taxon>
        <taxon>Bacilli</taxon>
        <taxon>Bacillales</taxon>
        <taxon>Paenibacillaceae</taxon>
        <taxon>Paenibacillus</taxon>
    </lineage>
</organism>
<feature type="domain" description="Thiopeptide-type bacteriocin biosynthesis" evidence="1">
    <location>
        <begin position="6"/>
        <end position="281"/>
    </location>
</feature>
<dbReference type="EMBL" id="JAUQTB010000010">
    <property type="protein sequence ID" value="MDO7907923.1"/>
    <property type="molecule type" value="Genomic_DNA"/>
</dbReference>
<accession>A0ABT9CF74</accession>
<proteinExistence type="predicted"/>